<gene>
    <name evidence="2" type="ORF">D7V32_08115</name>
</gene>
<keyword evidence="3" id="KW-1185">Reference proteome</keyword>
<protein>
    <submittedName>
        <fullName evidence="2">Uncharacterized protein</fullName>
    </submittedName>
</protein>
<feature type="transmembrane region" description="Helical" evidence="1">
    <location>
        <begin position="6"/>
        <end position="25"/>
    </location>
</feature>
<keyword evidence="1" id="KW-1133">Transmembrane helix</keyword>
<evidence type="ECO:0000313" key="3">
    <source>
        <dbReference type="Proteomes" id="UP000282388"/>
    </source>
</evidence>
<dbReference type="OrthoDB" id="6710879at2"/>
<proteinExistence type="predicted"/>
<reference evidence="2 3" key="1">
    <citation type="submission" date="2018-09" db="EMBL/GenBank/DDBJ databases">
        <title>The draft genome of Acinetobacter spp. strains.</title>
        <authorList>
            <person name="Qin J."/>
            <person name="Feng Y."/>
            <person name="Zong Z."/>
        </authorList>
    </citation>
    <scope>NUCLEOTIDE SEQUENCE [LARGE SCALE GENOMIC DNA]</scope>
    <source>
        <strain evidence="2 3">WCHAc060012</strain>
    </source>
</reference>
<dbReference type="Proteomes" id="UP000282388">
    <property type="component" value="Unassembled WGS sequence"/>
</dbReference>
<organism evidence="2 3">
    <name type="scientific">Acinetobacter tianfuensis</name>
    <dbReference type="NCBI Taxonomy" id="2419603"/>
    <lineage>
        <taxon>Bacteria</taxon>
        <taxon>Pseudomonadati</taxon>
        <taxon>Pseudomonadota</taxon>
        <taxon>Gammaproteobacteria</taxon>
        <taxon>Moraxellales</taxon>
        <taxon>Moraxellaceae</taxon>
        <taxon>Acinetobacter</taxon>
    </lineage>
</organism>
<dbReference type="EMBL" id="RAXV01000015">
    <property type="protein sequence ID" value="RKG31420.1"/>
    <property type="molecule type" value="Genomic_DNA"/>
</dbReference>
<dbReference type="AlphaFoldDB" id="A0A3A8EKY9"/>
<sequence length="138" mass="16262">MFGIMVFIGLLTLVFVPFLTIMFIVPKLKDKNHRDTYPFYALLPGCLILALAAYLKEEKVILPSQACGVVQFYKTYSIKHDRFERITILFDGRKYNRHLSFDENLVRKNKGDYVCFEYLDKFENPDLPESKILKWIDP</sequence>
<evidence type="ECO:0000256" key="1">
    <source>
        <dbReference type="SAM" id="Phobius"/>
    </source>
</evidence>
<evidence type="ECO:0000313" key="2">
    <source>
        <dbReference type="EMBL" id="RKG31420.1"/>
    </source>
</evidence>
<name>A0A3A8EKY9_9GAMM</name>
<feature type="transmembrane region" description="Helical" evidence="1">
    <location>
        <begin position="37"/>
        <end position="55"/>
    </location>
</feature>
<accession>A0A3A8EKY9</accession>
<dbReference type="RefSeq" id="WP_120402388.1">
    <property type="nucleotide sequence ID" value="NZ_RAXV01000015.1"/>
</dbReference>
<keyword evidence="1" id="KW-0812">Transmembrane</keyword>
<keyword evidence="1" id="KW-0472">Membrane</keyword>
<comment type="caution">
    <text evidence="2">The sequence shown here is derived from an EMBL/GenBank/DDBJ whole genome shotgun (WGS) entry which is preliminary data.</text>
</comment>